<evidence type="ECO:0000256" key="3">
    <source>
        <dbReference type="ARBA" id="ARBA00022833"/>
    </source>
</evidence>
<feature type="compositionally biased region" description="Basic and acidic residues" evidence="5">
    <location>
        <begin position="269"/>
        <end position="281"/>
    </location>
</feature>
<dbReference type="GO" id="GO:1901987">
    <property type="term" value="P:regulation of cell cycle phase transition"/>
    <property type="evidence" value="ECO:0007669"/>
    <property type="project" value="TreeGrafter"/>
</dbReference>
<keyword evidence="2 4" id="KW-0863">Zinc-finger</keyword>
<proteinExistence type="predicted"/>
<dbReference type="SMART" id="SM00586">
    <property type="entry name" value="ZnF_DBF"/>
    <property type="match status" value="1"/>
</dbReference>
<evidence type="ECO:0000256" key="5">
    <source>
        <dbReference type="SAM" id="MobiDB-lite"/>
    </source>
</evidence>
<feature type="region of interest" description="Disordered" evidence="5">
    <location>
        <begin position="545"/>
        <end position="595"/>
    </location>
</feature>
<feature type="region of interest" description="Disordered" evidence="5">
    <location>
        <begin position="756"/>
        <end position="788"/>
    </location>
</feature>
<gene>
    <name evidence="7" type="primary">chif</name>
    <name evidence="7" type="ORF">Bhyg_00900</name>
</gene>
<keyword evidence="3" id="KW-0862">Zinc</keyword>
<keyword evidence="1" id="KW-0479">Metal-binding</keyword>
<dbReference type="PANTHER" id="PTHR15375:SF26">
    <property type="entry name" value="PROTEIN CHIFFON"/>
    <property type="match status" value="1"/>
</dbReference>
<feature type="domain" description="DBF4-type" evidence="6">
    <location>
        <begin position="298"/>
        <end position="347"/>
    </location>
</feature>
<feature type="compositionally biased region" description="Basic residues" evidence="5">
    <location>
        <begin position="282"/>
        <end position="294"/>
    </location>
</feature>
<feature type="region of interest" description="Disordered" evidence="5">
    <location>
        <begin position="246"/>
        <end position="296"/>
    </location>
</feature>
<feature type="region of interest" description="Disordered" evidence="5">
    <location>
        <begin position="912"/>
        <end position="944"/>
    </location>
</feature>
<feature type="compositionally biased region" description="Basic and acidic residues" evidence="5">
    <location>
        <begin position="553"/>
        <end position="571"/>
    </location>
</feature>
<dbReference type="GO" id="GO:0031431">
    <property type="term" value="C:Dbf4-dependent protein kinase complex"/>
    <property type="evidence" value="ECO:0007669"/>
    <property type="project" value="TreeGrafter"/>
</dbReference>
<evidence type="ECO:0000313" key="8">
    <source>
        <dbReference type="Proteomes" id="UP001151699"/>
    </source>
</evidence>
<comment type="caution">
    <text evidence="7">The sequence shown here is derived from an EMBL/GenBank/DDBJ whole genome shotgun (WGS) entry which is preliminary data.</text>
</comment>
<dbReference type="Pfam" id="PF07535">
    <property type="entry name" value="zf-DBF"/>
    <property type="match status" value="1"/>
</dbReference>
<protein>
    <submittedName>
        <fullName evidence="7">Protein chiffon</fullName>
    </submittedName>
</protein>
<feature type="compositionally biased region" description="Basic and acidic residues" evidence="5">
    <location>
        <begin position="925"/>
        <end position="934"/>
    </location>
</feature>
<evidence type="ECO:0000259" key="6">
    <source>
        <dbReference type="PROSITE" id="PS51265"/>
    </source>
</evidence>
<feature type="region of interest" description="Disordered" evidence="5">
    <location>
        <begin position="401"/>
        <end position="427"/>
    </location>
</feature>
<dbReference type="Gene3D" id="6.10.250.3410">
    <property type="entry name" value="DBF zinc finger"/>
    <property type="match status" value="1"/>
</dbReference>
<evidence type="ECO:0000256" key="4">
    <source>
        <dbReference type="PROSITE-ProRule" id="PRU00600"/>
    </source>
</evidence>
<dbReference type="EMBL" id="WJQU01000001">
    <property type="protein sequence ID" value="KAJ6645692.1"/>
    <property type="molecule type" value="Genomic_DNA"/>
</dbReference>
<evidence type="ECO:0000256" key="1">
    <source>
        <dbReference type="ARBA" id="ARBA00022723"/>
    </source>
</evidence>
<feature type="region of interest" description="Disordered" evidence="5">
    <location>
        <begin position="1346"/>
        <end position="1375"/>
    </location>
</feature>
<dbReference type="InterPro" id="IPR051590">
    <property type="entry name" value="Replication_Regulatory_Kinase"/>
</dbReference>
<reference evidence="7" key="1">
    <citation type="submission" date="2022-07" db="EMBL/GenBank/DDBJ databases">
        <authorList>
            <person name="Trinca V."/>
            <person name="Uliana J.V.C."/>
            <person name="Torres T.T."/>
            <person name="Ward R.J."/>
            <person name="Monesi N."/>
        </authorList>
    </citation>
    <scope>NUCLEOTIDE SEQUENCE</scope>
    <source>
        <strain evidence="7">HSMRA1968</strain>
        <tissue evidence="7">Whole embryos</tissue>
    </source>
</reference>
<dbReference type="PANTHER" id="PTHR15375">
    <property type="entry name" value="ACTIVATOR OF S-PHASE KINASE-RELATED"/>
    <property type="match status" value="1"/>
</dbReference>
<sequence>MVSPSKKHSRVASHQPNKCKLIKGQKPLINYRFYLDIEKHQIANKIETKIKELGGSIEFFLAKDVTHFVTDKILNRDQGSSNSSQAHTPKTPLTPFTPYLSEPANVGSPNVSSSNESRATCSKPLSRADAMLQKVRDRSCENSLKSTNISNSPIQLAKTWGTPIWSTEYTIKFLQKLCAAIKSDLSHHTPKGRPANVKHLHGDYIKIESFSRNYRPYFQEIKHWPTINLRPKVGYSPFAKHDQGVNKKTGYSPLARQDQGINRKTPANRSEKRKTISEMTRKSRSKQMRTKNEHKRTSEKQCGYCEVCRIEYDVLSVHLQSKEHTNFVNNSDNYLSLDNLISNSANVDTFLKMNSAPPKNDYDSGLYTKRACRKFKEMLDLDISNADSNSIKSDYVRMNGSAKMVTRRSNNRKSQSDSRSCVKSSPAKVENNFNAVETESAAQLRSRRESVKRINYAEPREDEENADDLKTKIRIRGIRWRPPSPADDNLSSASQPAVYKIGKGAKTKDNFSDQNKDPQSGLKVKICRVRESELSLLTNEADKFMFPPCLSDRPTDEDRESSTDHNKDKSTELTSSDADTSKKKKSYDKLETNVKRKRRNQLQSFLEDNSDYYKFEKPDTRLRFPEAPIQSTPSVTKYRTMTASDRNSDLEIVGESEDRMGAKRNNQNEILASETISRLKYSFERVPSSEPWYDAFQRQDECRERVFEYWGNTAYRKLPYEIGPMPPLPANCCSLSKLAHKKVELNKIDRRFKIYRDQKKLKEKPPENDSDDHPDPLPQTSVDEKSLSQDIPLKASCEIANVQKNGSTAPKSRSPVIFASGSNGTRSDSGPILTVKSTPQNDVNKSHKRNLNNDFTLTMPTEAKEIKVKSAISTSRRNSLLDINGQPRKSPREHASTLAILSCLVQERKKREKALNGGISPDKMQLNDDDREQTSDGSYGDESSDTVVLNTAIKQEVESCDEYADSNDLEPNTSMAVTNIKSEQDDELPMENEKNESIVPIEPTKEDVKEEVKHPRMPRSDYVNPAKLYKEIDNLLQSSQGEDDILPDVVSANENTDDLVLIGTPKDFVEILLSTTPGPLRYRSLVNIKKPSGLSSFSRCKKRRNNKTGWPTIPKRRILIKKEVEEDSNSCSLSVTEPDEECDDNRTTHDDRVDISDQLGKDEFFIHSRQKLNSMGEDFSKDDEYSNDVSSDSLDTDVTESNNKQQLDKDYDVISIVNVSDEDTSSADVTLAEMLKKQIGVGDKMVRCNRQKSVKKSNKIVNNVKLLQPIIYVKKINETETLNTFITSKTNSTIKDESIVRNNSSPNTKCSPRKLRKPRGLLTTTAGRKKITNAPEKVTEVLQATQSRPFFTPSDQGSSSFLSITESNTLNKEKS</sequence>
<feature type="region of interest" description="Disordered" evidence="5">
    <location>
        <begin position="821"/>
        <end position="851"/>
    </location>
</feature>
<feature type="compositionally biased region" description="Polar residues" evidence="5">
    <location>
        <begin position="107"/>
        <end position="120"/>
    </location>
</feature>
<feature type="compositionally biased region" description="Polar residues" evidence="5">
    <location>
        <begin position="77"/>
        <end position="88"/>
    </location>
</feature>
<dbReference type="GO" id="GO:0010571">
    <property type="term" value="P:positive regulation of nuclear cell cycle DNA replication"/>
    <property type="evidence" value="ECO:0007669"/>
    <property type="project" value="TreeGrafter"/>
</dbReference>
<dbReference type="Proteomes" id="UP001151699">
    <property type="component" value="Chromosome A"/>
</dbReference>
<feature type="compositionally biased region" description="Basic and acidic residues" evidence="5">
    <location>
        <begin position="756"/>
        <end position="775"/>
    </location>
</feature>
<dbReference type="OrthoDB" id="7780194at2759"/>
<dbReference type="GO" id="GO:0008270">
    <property type="term" value="F:zinc ion binding"/>
    <property type="evidence" value="ECO:0007669"/>
    <property type="project" value="UniProtKB-KW"/>
</dbReference>
<dbReference type="InterPro" id="IPR006572">
    <property type="entry name" value="Znf_DBF"/>
</dbReference>
<name>A0A9Q0N8E9_9DIPT</name>
<dbReference type="PROSITE" id="PS51265">
    <property type="entry name" value="ZF_DBF4"/>
    <property type="match status" value="1"/>
</dbReference>
<feature type="region of interest" description="Disordered" evidence="5">
    <location>
        <begin position="76"/>
        <end position="123"/>
    </location>
</feature>
<dbReference type="GO" id="GO:0043539">
    <property type="term" value="F:protein serine/threonine kinase activator activity"/>
    <property type="evidence" value="ECO:0007669"/>
    <property type="project" value="TreeGrafter"/>
</dbReference>
<feature type="compositionally biased region" description="Polar residues" evidence="5">
    <location>
        <begin position="259"/>
        <end position="268"/>
    </location>
</feature>
<evidence type="ECO:0000313" key="7">
    <source>
        <dbReference type="EMBL" id="KAJ6645692.1"/>
    </source>
</evidence>
<dbReference type="GO" id="GO:0003676">
    <property type="term" value="F:nucleic acid binding"/>
    <property type="evidence" value="ECO:0007669"/>
    <property type="project" value="InterPro"/>
</dbReference>
<evidence type="ECO:0000256" key="2">
    <source>
        <dbReference type="ARBA" id="ARBA00022771"/>
    </source>
</evidence>
<dbReference type="InterPro" id="IPR038545">
    <property type="entry name" value="Znf_DBF_sf"/>
</dbReference>
<dbReference type="FunFam" id="6.10.250.3410:FF:000001">
    <property type="entry name" value="Protein DBF4 homolog A"/>
    <property type="match status" value="1"/>
</dbReference>
<keyword evidence="8" id="KW-1185">Reference proteome</keyword>
<feature type="region of interest" description="Disordered" evidence="5">
    <location>
        <begin position="1129"/>
        <end position="1154"/>
    </location>
</feature>
<accession>A0A9Q0N8E9</accession>
<feature type="region of interest" description="Disordered" evidence="5">
    <location>
        <begin position="1176"/>
        <end position="1203"/>
    </location>
</feature>
<feature type="compositionally biased region" description="Basic and acidic residues" evidence="5">
    <location>
        <begin position="1144"/>
        <end position="1154"/>
    </location>
</feature>
<organism evidence="7 8">
    <name type="scientific">Pseudolycoriella hygida</name>
    <dbReference type="NCBI Taxonomy" id="35572"/>
    <lineage>
        <taxon>Eukaryota</taxon>
        <taxon>Metazoa</taxon>
        <taxon>Ecdysozoa</taxon>
        <taxon>Arthropoda</taxon>
        <taxon>Hexapoda</taxon>
        <taxon>Insecta</taxon>
        <taxon>Pterygota</taxon>
        <taxon>Neoptera</taxon>
        <taxon>Endopterygota</taxon>
        <taxon>Diptera</taxon>
        <taxon>Nematocera</taxon>
        <taxon>Sciaroidea</taxon>
        <taxon>Sciaridae</taxon>
        <taxon>Pseudolycoriella</taxon>
    </lineage>
</organism>